<evidence type="ECO:0000313" key="6">
    <source>
        <dbReference type="EMBL" id="KAF9594598.1"/>
    </source>
</evidence>
<evidence type="ECO:0000256" key="2">
    <source>
        <dbReference type="ARBA" id="ARBA00023015"/>
    </source>
</evidence>
<keyword evidence="5" id="KW-0539">Nucleus</keyword>
<protein>
    <recommendedName>
        <fullName evidence="8">TF-B3 domain-containing protein</fullName>
    </recommendedName>
</protein>
<dbReference type="Gene3D" id="2.40.330.10">
    <property type="entry name" value="DNA-binding pseudobarrel domain"/>
    <property type="match status" value="1"/>
</dbReference>
<sequence>MATWTRYYDFIPIKKEEKSEASGSFPLHPIRWHRVEIQDDHPGLTDLLNPWEFKKVLTASDVGQVGGLVLGREHVHSKWDLDWNAVNRKQQVPIVIWDVETRNGYNLFLKKWTDNDNFIIHNNWLRDFVFRRDLKEGDTIGMYWNRTSSSLCFSVLKRAGFSKLLDY</sequence>
<dbReference type="EMBL" id="JADFTS010000008">
    <property type="protein sequence ID" value="KAF9594598.1"/>
    <property type="molecule type" value="Genomic_DNA"/>
</dbReference>
<dbReference type="OrthoDB" id="1915967at2759"/>
<organism evidence="6 7">
    <name type="scientific">Coptis chinensis</name>
    <dbReference type="NCBI Taxonomy" id="261450"/>
    <lineage>
        <taxon>Eukaryota</taxon>
        <taxon>Viridiplantae</taxon>
        <taxon>Streptophyta</taxon>
        <taxon>Embryophyta</taxon>
        <taxon>Tracheophyta</taxon>
        <taxon>Spermatophyta</taxon>
        <taxon>Magnoliopsida</taxon>
        <taxon>Ranunculales</taxon>
        <taxon>Ranunculaceae</taxon>
        <taxon>Coptidoideae</taxon>
        <taxon>Coptis</taxon>
    </lineage>
</organism>
<dbReference type="PANTHER" id="PTHR34269:SF11">
    <property type="entry name" value="B3 DOMAIN PROTEIN"/>
    <property type="match status" value="1"/>
</dbReference>
<evidence type="ECO:0008006" key="8">
    <source>
        <dbReference type="Google" id="ProtNLM"/>
    </source>
</evidence>
<name>A0A835HCZ1_9MAGN</name>
<dbReference type="GO" id="GO:0003677">
    <property type="term" value="F:DNA binding"/>
    <property type="evidence" value="ECO:0007669"/>
    <property type="project" value="UniProtKB-KW"/>
</dbReference>
<dbReference type="InterPro" id="IPR003340">
    <property type="entry name" value="B3_DNA-bd"/>
</dbReference>
<evidence type="ECO:0000256" key="1">
    <source>
        <dbReference type="ARBA" id="ARBA00004123"/>
    </source>
</evidence>
<evidence type="ECO:0000256" key="3">
    <source>
        <dbReference type="ARBA" id="ARBA00023125"/>
    </source>
</evidence>
<gene>
    <name evidence="6" type="ORF">IFM89_034220</name>
</gene>
<dbReference type="SUPFAM" id="SSF101936">
    <property type="entry name" value="DNA-binding pseudobarrel domain"/>
    <property type="match status" value="1"/>
</dbReference>
<dbReference type="InterPro" id="IPR051442">
    <property type="entry name" value="B3_domain"/>
</dbReference>
<keyword evidence="3" id="KW-0238">DNA-binding</keyword>
<evidence type="ECO:0000313" key="7">
    <source>
        <dbReference type="Proteomes" id="UP000631114"/>
    </source>
</evidence>
<evidence type="ECO:0000256" key="4">
    <source>
        <dbReference type="ARBA" id="ARBA00023163"/>
    </source>
</evidence>
<keyword evidence="7" id="KW-1185">Reference proteome</keyword>
<proteinExistence type="predicted"/>
<accession>A0A835HCZ1</accession>
<dbReference type="InterPro" id="IPR015300">
    <property type="entry name" value="DNA-bd_pseudobarrel_sf"/>
</dbReference>
<keyword evidence="2" id="KW-0805">Transcription regulation</keyword>
<dbReference type="GO" id="GO:0005634">
    <property type="term" value="C:nucleus"/>
    <property type="evidence" value="ECO:0007669"/>
    <property type="project" value="UniProtKB-SubCell"/>
</dbReference>
<dbReference type="Proteomes" id="UP000631114">
    <property type="component" value="Unassembled WGS sequence"/>
</dbReference>
<comment type="subcellular location">
    <subcellularLocation>
        <location evidence="1">Nucleus</location>
    </subcellularLocation>
</comment>
<dbReference type="PANTHER" id="PTHR34269">
    <property type="entry name" value="TRANSCRIPTION FACTOR B3-DOMAIN FAMILY-RELATED"/>
    <property type="match status" value="1"/>
</dbReference>
<keyword evidence="4" id="KW-0804">Transcription</keyword>
<dbReference type="CDD" id="cd10017">
    <property type="entry name" value="B3_DNA"/>
    <property type="match status" value="1"/>
</dbReference>
<reference evidence="6 7" key="1">
    <citation type="submission" date="2020-10" db="EMBL/GenBank/DDBJ databases">
        <title>The Coptis chinensis genome and diversification of protoberbering-type alkaloids.</title>
        <authorList>
            <person name="Wang B."/>
            <person name="Shu S."/>
            <person name="Song C."/>
            <person name="Liu Y."/>
        </authorList>
    </citation>
    <scope>NUCLEOTIDE SEQUENCE [LARGE SCALE GENOMIC DNA]</scope>
    <source>
        <strain evidence="6">HL-2020</strain>
        <tissue evidence="6">Leaf</tissue>
    </source>
</reference>
<evidence type="ECO:0000256" key="5">
    <source>
        <dbReference type="ARBA" id="ARBA00023242"/>
    </source>
</evidence>
<dbReference type="AlphaFoldDB" id="A0A835HCZ1"/>
<comment type="caution">
    <text evidence="6">The sequence shown here is derived from an EMBL/GenBank/DDBJ whole genome shotgun (WGS) entry which is preliminary data.</text>
</comment>